<dbReference type="Proteomes" id="UP000065797">
    <property type="component" value="Unassembled WGS sequence"/>
</dbReference>
<evidence type="ECO:0000313" key="3">
    <source>
        <dbReference type="Proteomes" id="UP000065797"/>
    </source>
</evidence>
<gene>
    <name evidence="2" type="ORF">AWW70_21375</name>
</gene>
<evidence type="ECO:0000256" key="1">
    <source>
        <dbReference type="SAM" id="SignalP"/>
    </source>
</evidence>
<reference evidence="2 3" key="1">
    <citation type="submission" date="2016-01" db="EMBL/GenBank/DDBJ databases">
        <authorList>
            <person name="McClelland M."/>
            <person name="Jain A."/>
            <person name="Saraogi P."/>
            <person name="Mendelson R."/>
            <person name="Westerman R."/>
            <person name="SanMiguel P."/>
            <person name="Csonka L."/>
        </authorList>
    </citation>
    <scope>NUCLEOTIDE SEQUENCE [LARGE SCALE GENOMIC DNA]</scope>
    <source>
        <strain evidence="2 3">PE8-15</strain>
    </source>
</reference>
<dbReference type="AlphaFoldDB" id="A0A109G003"/>
<sequence>MRTFFKSFCIILGLSLVFSIFTPSSFAAKSDDVIVIDKKNAIYDQELGKYITPLKKTNGKLIPFSNSEYLNTIQKLESVADLTLLNNQITPLDYYEYWKYSPSSTSTVTGSTKKVTSEIWCNSNSCSISKSVGVTVSESYSVSATAEKNAIKANAGFTWTTSATDTSTYSFTLGFGDSGYIGFKPYLRKTSGSLKKYSNWDGYLFSKSAYAYSPKKTSSGEADGFYYFVHN</sequence>
<dbReference type="RefSeq" id="WP_060751238.1">
    <property type="nucleotide sequence ID" value="NZ_LRPH01000074.1"/>
</dbReference>
<organism evidence="2 3">
    <name type="scientific">Bacillus mycoides</name>
    <dbReference type="NCBI Taxonomy" id="1405"/>
    <lineage>
        <taxon>Bacteria</taxon>
        <taxon>Bacillati</taxon>
        <taxon>Bacillota</taxon>
        <taxon>Bacilli</taxon>
        <taxon>Bacillales</taxon>
        <taxon>Bacillaceae</taxon>
        <taxon>Bacillus</taxon>
        <taxon>Bacillus cereus group</taxon>
    </lineage>
</organism>
<feature type="signal peptide" evidence="1">
    <location>
        <begin position="1"/>
        <end position="27"/>
    </location>
</feature>
<keyword evidence="1" id="KW-0732">Signal</keyword>
<protein>
    <submittedName>
        <fullName evidence="2">Uncharacterized protein</fullName>
    </submittedName>
</protein>
<dbReference type="InterPro" id="IPR045702">
    <property type="entry name" value="DUF6060"/>
</dbReference>
<dbReference type="Pfam" id="PF19535">
    <property type="entry name" value="DUF6060"/>
    <property type="match status" value="1"/>
</dbReference>
<feature type="chain" id="PRO_5007135053" evidence="1">
    <location>
        <begin position="28"/>
        <end position="231"/>
    </location>
</feature>
<accession>A0A109G003</accession>
<evidence type="ECO:0000313" key="2">
    <source>
        <dbReference type="EMBL" id="KWU57728.1"/>
    </source>
</evidence>
<comment type="caution">
    <text evidence="2">The sequence shown here is derived from an EMBL/GenBank/DDBJ whole genome shotgun (WGS) entry which is preliminary data.</text>
</comment>
<name>A0A109G003_BACMY</name>
<proteinExistence type="predicted"/>
<dbReference type="EMBL" id="LRPH01000074">
    <property type="protein sequence ID" value="KWU57728.1"/>
    <property type="molecule type" value="Genomic_DNA"/>
</dbReference>